<sequence>MQDQPLIRVEGLGFKIGGQSILEQVSFEIKKGEYVGVLGPNGGGKSTLLKLILGLLKPSAGEIFLYGTKAAKFKQRYKLGYVPQHLSLSSPGLPATVLEVIQSGLTAKLGPFRNLKAADHQAVEQAVELCALGNLKKQPLAGLSGGERQRVFIARALAAEPEVLLLDEPVTGVDLASQERFYQFIAKLNRELQLTILFVSHDLGVIVGEVSSLLCLNKTLVCHGPAADSYNDGLLNQLYGKSTHSHLHHHHQVQK</sequence>
<dbReference type="Pfam" id="PF00005">
    <property type="entry name" value="ABC_tran"/>
    <property type="match status" value="1"/>
</dbReference>
<protein>
    <recommendedName>
        <fullName evidence="5">ABC transporter domain-containing protein</fullName>
    </recommendedName>
</protein>
<dbReference type="Proteomes" id="UP000177583">
    <property type="component" value="Unassembled WGS sequence"/>
</dbReference>
<keyword evidence="2" id="KW-0813">Transport</keyword>
<gene>
    <name evidence="6" type="ORF">A2557_01995</name>
</gene>
<organism evidence="6 7">
    <name type="scientific">Candidatus Lambdaproteobacteria bacterium RIFOXYD2_FULL_56_26</name>
    <dbReference type="NCBI Taxonomy" id="1817773"/>
    <lineage>
        <taxon>Bacteria</taxon>
        <taxon>Pseudomonadati</taxon>
        <taxon>Pseudomonadota</taxon>
        <taxon>Candidatus Lambdaproteobacteria</taxon>
    </lineage>
</organism>
<dbReference type="PROSITE" id="PS00211">
    <property type="entry name" value="ABC_TRANSPORTER_1"/>
    <property type="match status" value="1"/>
</dbReference>
<dbReference type="InterPro" id="IPR027417">
    <property type="entry name" value="P-loop_NTPase"/>
</dbReference>
<dbReference type="EMBL" id="MFNF01000041">
    <property type="protein sequence ID" value="OGH00884.1"/>
    <property type="molecule type" value="Genomic_DNA"/>
</dbReference>
<keyword evidence="3" id="KW-0547">Nucleotide-binding</keyword>
<accession>A0A1F6GRZ8</accession>
<dbReference type="GO" id="GO:0005524">
    <property type="term" value="F:ATP binding"/>
    <property type="evidence" value="ECO:0007669"/>
    <property type="project" value="UniProtKB-KW"/>
</dbReference>
<dbReference type="PROSITE" id="PS50893">
    <property type="entry name" value="ABC_TRANSPORTER_2"/>
    <property type="match status" value="1"/>
</dbReference>
<reference evidence="6 7" key="1">
    <citation type="journal article" date="2016" name="Nat. Commun.">
        <title>Thousands of microbial genomes shed light on interconnected biogeochemical processes in an aquifer system.</title>
        <authorList>
            <person name="Anantharaman K."/>
            <person name="Brown C.T."/>
            <person name="Hug L.A."/>
            <person name="Sharon I."/>
            <person name="Castelle C.J."/>
            <person name="Probst A.J."/>
            <person name="Thomas B.C."/>
            <person name="Singh A."/>
            <person name="Wilkins M.J."/>
            <person name="Karaoz U."/>
            <person name="Brodie E.L."/>
            <person name="Williams K.H."/>
            <person name="Hubbard S.S."/>
            <person name="Banfield J.F."/>
        </authorList>
    </citation>
    <scope>NUCLEOTIDE SEQUENCE [LARGE SCALE GENOMIC DNA]</scope>
</reference>
<dbReference type="SMART" id="SM00382">
    <property type="entry name" value="AAA"/>
    <property type="match status" value="1"/>
</dbReference>
<dbReference type="SUPFAM" id="SSF52540">
    <property type="entry name" value="P-loop containing nucleoside triphosphate hydrolases"/>
    <property type="match status" value="1"/>
</dbReference>
<comment type="similarity">
    <text evidence="1">Belongs to the ABC transporter superfamily.</text>
</comment>
<name>A0A1F6GRZ8_9PROT</name>
<evidence type="ECO:0000313" key="6">
    <source>
        <dbReference type="EMBL" id="OGH00884.1"/>
    </source>
</evidence>
<evidence type="ECO:0000313" key="7">
    <source>
        <dbReference type="Proteomes" id="UP000177583"/>
    </source>
</evidence>
<dbReference type="FunFam" id="3.40.50.300:FF:000134">
    <property type="entry name" value="Iron-enterobactin ABC transporter ATP-binding protein"/>
    <property type="match status" value="1"/>
</dbReference>
<evidence type="ECO:0000256" key="3">
    <source>
        <dbReference type="ARBA" id="ARBA00022741"/>
    </source>
</evidence>
<dbReference type="InterPro" id="IPR003439">
    <property type="entry name" value="ABC_transporter-like_ATP-bd"/>
</dbReference>
<keyword evidence="4" id="KW-0067">ATP-binding</keyword>
<dbReference type="InterPro" id="IPR017871">
    <property type="entry name" value="ABC_transporter-like_CS"/>
</dbReference>
<dbReference type="InterPro" id="IPR003593">
    <property type="entry name" value="AAA+_ATPase"/>
</dbReference>
<dbReference type="PANTHER" id="PTHR42734:SF17">
    <property type="entry name" value="METAL TRANSPORT SYSTEM ATP-BINDING PROTEIN TM_0124-RELATED"/>
    <property type="match status" value="1"/>
</dbReference>
<evidence type="ECO:0000256" key="1">
    <source>
        <dbReference type="ARBA" id="ARBA00005417"/>
    </source>
</evidence>
<dbReference type="InterPro" id="IPR050153">
    <property type="entry name" value="Metal_Ion_Import_ABC"/>
</dbReference>
<dbReference type="Gene3D" id="3.40.50.300">
    <property type="entry name" value="P-loop containing nucleotide triphosphate hydrolases"/>
    <property type="match status" value="1"/>
</dbReference>
<dbReference type="AlphaFoldDB" id="A0A1F6GRZ8"/>
<evidence type="ECO:0000259" key="5">
    <source>
        <dbReference type="PROSITE" id="PS50893"/>
    </source>
</evidence>
<dbReference type="GO" id="GO:0016887">
    <property type="term" value="F:ATP hydrolysis activity"/>
    <property type="evidence" value="ECO:0007669"/>
    <property type="project" value="InterPro"/>
</dbReference>
<comment type="caution">
    <text evidence="6">The sequence shown here is derived from an EMBL/GenBank/DDBJ whole genome shotgun (WGS) entry which is preliminary data.</text>
</comment>
<dbReference type="PANTHER" id="PTHR42734">
    <property type="entry name" value="METAL TRANSPORT SYSTEM ATP-BINDING PROTEIN TM_0124-RELATED"/>
    <property type="match status" value="1"/>
</dbReference>
<evidence type="ECO:0000256" key="4">
    <source>
        <dbReference type="ARBA" id="ARBA00022840"/>
    </source>
</evidence>
<feature type="domain" description="ABC transporter" evidence="5">
    <location>
        <begin position="7"/>
        <end position="243"/>
    </location>
</feature>
<proteinExistence type="inferred from homology"/>
<evidence type="ECO:0000256" key="2">
    <source>
        <dbReference type="ARBA" id="ARBA00022448"/>
    </source>
</evidence>